<evidence type="ECO:0000313" key="2">
    <source>
        <dbReference type="EMBL" id="RAL44002.1"/>
    </source>
</evidence>
<dbReference type="EMBL" id="NQVE01000150">
    <property type="protein sequence ID" value="RAL44002.1"/>
    <property type="molecule type" value="Genomic_DNA"/>
</dbReference>
<evidence type="ECO:0000313" key="3">
    <source>
        <dbReference type="Proteomes" id="UP000249390"/>
    </source>
</evidence>
<dbReference type="PANTHER" id="PTHR12203:SF99">
    <property type="entry name" value="OS04G0534100 PROTEIN"/>
    <property type="match status" value="1"/>
</dbReference>
<dbReference type="InterPro" id="IPR006598">
    <property type="entry name" value="CAP10"/>
</dbReference>
<feature type="domain" description="Glycosyl transferase CAP10" evidence="1">
    <location>
        <begin position="1"/>
        <end position="92"/>
    </location>
</feature>
<keyword evidence="3" id="KW-1185">Reference proteome</keyword>
<reference evidence="2 3" key="1">
    <citation type="submission" date="2018-06" db="EMBL/GenBank/DDBJ databases">
        <title>The Genome of Cuscuta australis (Dodder) Provides Insight into the Evolution of Plant Parasitism.</title>
        <authorList>
            <person name="Liu H."/>
        </authorList>
    </citation>
    <scope>NUCLEOTIDE SEQUENCE [LARGE SCALE GENOMIC DNA]</scope>
    <source>
        <strain evidence="3">cv. Yunnan</strain>
        <tissue evidence="2">Vines</tissue>
    </source>
</reference>
<sequence length="101" mass="11589">MEYVYDYMFGVLSEYAKLLTYKPTKPPQAVELCTEGIACELKGLEKEFMLETLVKGPSLKAPCTMPPPFDPATLHSIVDARESAMKQVESWENQYWQHKNK</sequence>
<name>A0A328DDK8_9ASTE</name>
<dbReference type="Pfam" id="PF05686">
    <property type="entry name" value="Glyco_transf_90"/>
    <property type="match status" value="1"/>
</dbReference>
<dbReference type="AlphaFoldDB" id="A0A328DDK8"/>
<dbReference type="Proteomes" id="UP000249390">
    <property type="component" value="Unassembled WGS sequence"/>
</dbReference>
<proteinExistence type="predicted"/>
<dbReference type="InterPro" id="IPR051091">
    <property type="entry name" value="O-Glucosyltr/Glycosyltrsf_90"/>
</dbReference>
<organism evidence="2 3">
    <name type="scientific">Cuscuta australis</name>
    <dbReference type="NCBI Taxonomy" id="267555"/>
    <lineage>
        <taxon>Eukaryota</taxon>
        <taxon>Viridiplantae</taxon>
        <taxon>Streptophyta</taxon>
        <taxon>Embryophyta</taxon>
        <taxon>Tracheophyta</taxon>
        <taxon>Spermatophyta</taxon>
        <taxon>Magnoliopsida</taxon>
        <taxon>eudicotyledons</taxon>
        <taxon>Gunneridae</taxon>
        <taxon>Pentapetalae</taxon>
        <taxon>asterids</taxon>
        <taxon>lamiids</taxon>
        <taxon>Solanales</taxon>
        <taxon>Convolvulaceae</taxon>
        <taxon>Cuscuteae</taxon>
        <taxon>Cuscuta</taxon>
        <taxon>Cuscuta subgen. Grammica</taxon>
        <taxon>Cuscuta sect. Cleistogrammica</taxon>
    </lineage>
</organism>
<protein>
    <recommendedName>
        <fullName evidence="1">Glycosyl transferase CAP10 domain-containing protein</fullName>
    </recommendedName>
</protein>
<dbReference type="PANTHER" id="PTHR12203">
    <property type="entry name" value="KDEL LYS-ASP-GLU-LEU CONTAINING - RELATED"/>
    <property type="match status" value="1"/>
</dbReference>
<gene>
    <name evidence="2" type="ORF">DM860_014139</name>
</gene>
<accession>A0A328DDK8</accession>
<comment type="caution">
    <text evidence="2">The sequence shown here is derived from an EMBL/GenBank/DDBJ whole genome shotgun (WGS) entry which is preliminary data.</text>
</comment>
<evidence type="ECO:0000259" key="1">
    <source>
        <dbReference type="Pfam" id="PF05686"/>
    </source>
</evidence>